<dbReference type="HOGENOM" id="CLU_089896_0_0_9"/>
<dbReference type="KEGG" id="dau:Daud_1387"/>
<dbReference type="GO" id="GO:0008967">
    <property type="term" value="F:phosphoglycolate phosphatase activity"/>
    <property type="evidence" value="ECO:0007669"/>
    <property type="project" value="TreeGrafter"/>
</dbReference>
<dbReference type="EMBL" id="CP000860">
    <property type="protein sequence ID" value="ACA59896.1"/>
    <property type="molecule type" value="Genomic_DNA"/>
</dbReference>
<dbReference type="GO" id="GO:0005829">
    <property type="term" value="C:cytosol"/>
    <property type="evidence" value="ECO:0007669"/>
    <property type="project" value="TreeGrafter"/>
</dbReference>
<organism evidence="1 2">
    <name type="scientific">Desulforudis audaxviator (strain MP104C)</name>
    <dbReference type="NCBI Taxonomy" id="477974"/>
    <lineage>
        <taxon>Bacteria</taxon>
        <taxon>Bacillati</taxon>
        <taxon>Bacillota</taxon>
        <taxon>Clostridia</taxon>
        <taxon>Thermoanaerobacterales</taxon>
        <taxon>Candidatus Desulforudaceae</taxon>
        <taxon>Candidatus Desulforudis</taxon>
    </lineage>
</organism>
<dbReference type="eggNOG" id="COG0546">
    <property type="taxonomic scope" value="Bacteria"/>
</dbReference>
<dbReference type="Pfam" id="PF00702">
    <property type="entry name" value="Hydrolase"/>
    <property type="match status" value="1"/>
</dbReference>
<keyword evidence="2" id="KW-1185">Reference proteome</keyword>
<dbReference type="Gene3D" id="3.40.50.1000">
    <property type="entry name" value="HAD superfamily/HAD-like"/>
    <property type="match status" value="1"/>
</dbReference>
<dbReference type="PANTHER" id="PTHR43434">
    <property type="entry name" value="PHOSPHOGLYCOLATE PHOSPHATASE"/>
    <property type="match status" value="1"/>
</dbReference>
<gene>
    <name evidence="1" type="ordered locus">Daud_1387</name>
</gene>
<evidence type="ECO:0000313" key="1">
    <source>
        <dbReference type="EMBL" id="ACA59896.1"/>
    </source>
</evidence>
<protein>
    <submittedName>
        <fullName evidence="1">Haloacid dehalogenase domain protein hydrolase</fullName>
    </submittedName>
</protein>
<dbReference type="PANTHER" id="PTHR43434:SF1">
    <property type="entry name" value="PHOSPHOGLYCOLATE PHOSPHATASE"/>
    <property type="match status" value="1"/>
</dbReference>
<proteinExistence type="predicted"/>
<dbReference type="OrthoDB" id="9792518at2"/>
<dbReference type="InterPro" id="IPR036412">
    <property type="entry name" value="HAD-like_sf"/>
</dbReference>
<name>B1I4H6_DESAP</name>
<dbReference type="GO" id="GO:0006281">
    <property type="term" value="P:DNA repair"/>
    <property type="evidence" value="ECO:0007669"/>
    <property type="project" value="TreeGrafter"/>
</dbReference>
<dbReference type="InterPro" id="IPR050155">
    <property type="entry name" value="HAD-like_hydrolase_sf"/>
</dbReference>
<dbReference type="STRING" id="477974.Daud_1387"/>
<dbReference type="Proteomes" id="UP000008544">
    <property type="component" value="Chromosome"/>
</dbReference>
<evidence type="ECO:0000313" key="2">
    <source>
        <dbReference type="Proteomes" id="UP000008544"/>
    </source>
</evidence>
<reference evidence="1 2" key="2">
    <citation type="journal article" date="2008" name="Science">
        <title>Environmental genomics reveals a single-species ecosystem deep within Earth.</title>
        <authorList>
            <person name="Chivian D."/>
            <person name="Brodie E.L."/>
            <person name="Alm E.J."/>
            <person name="Culley D.E."/>
            <person name="Dehal P.S."/>
            <person name="Desantis T.Z."/>
            <person name="Gihring T.M."/>
            <person name="Lapidus A."/>
            <person name="Lin L.H."/>
            <person name="Lowry S.R."/>
            <person name="Moser D.P."/>
            <person name="Richardson P.M."/>
            <person name="Southam G."/>
            <person name="Wanger G."/>
            <person name="Pratt L.M."/>
            <person name="Andersen G.L."/>
            <person name="Hazen T.C."/>
            <person name="Brockman F.J."/>
            <person name="Arkin A.P."/>
            <person name="Onstott T.C."/>
        </authorList>
    </citation>
    <scope>NUCLEOTIDE SEQUENCE [LARGE SCALE GENOMIC DNA]</scope>
    <source>
        <strain evidence="1 2">MP104C</strain>
    </source>
</reference>
<dbReference type="SUPFAM" id="SSF56784">
    <property type="entry name" value="HAD-like"/>
    <property type="match status" value="1"/>
</dbReference>
<dbReference type="AlphaFoldDB" id="B1I4H6"/>
<dbReference type="InterPro" id="IPR023214">
    <property type="entry name" value="HAD_sf"/>
</dbReference>
<sequence length="266" mass="29591">MVSTEPKAEDVFLLHGVYIIDADNTLWDTNEVFLGAQIRMIENMRENGCSLETGAALEFLRALDFRLAVALDDFEYDYSRLACALFLVDRGRPENEAVRLATAAVPPAPEWDRARLAGRVFYTHLQAHCPPLFFGVAETLAALRSGGNTLVLHSEGRHERIAETLSAHNLDPFFHHTALERKSQDSFRRARLAGEAYFAQTKGRSPDHCVVVGDSPKRDIRFGNIIGATTVFKPGGWLGTELPDDPLLTPDYTISCFTELLELGTK</sequence>
<keyword evidence="1" id="KW-0378">Hydrolase</keyword>
<accession>B1I4H6</accession>
<reference evidence="2" key="1">
    <citation type="submission" date="2007-10" db="EMBL/GenBank/DDBJ databases">
        <title>Complete sequence of chromosome of Desulforudis audaxviator MP104C.</title>
        <authorList>
            <person name="Copeland A."/>
            <person name="Lucas S."/>
            <person name="Lapidus A."/>
            <person name="Barry K."/>
            <person name="Glavina del Rio T."/>
            <person name="Dalin E."/>
            <person name="Tice H."/>
            <person name="Bruce D."/>
            <person name="Pitluck S."/>
            <person name="Lowry S.R."/>
            <person name="Larimer F."/>
            <person name="Land M.L."/>
            <person name="Hauser L."/>
            <person name="Kyrpides N."/>
            <person name="Ivanova N.N."/>
            <person name="Richardson P."/>
        </authorList>
    </citation>
    <scope>NUCLEOTIDE SEQUENCE [LARGE SCALE GENOMIC DNA]</scope>
    <source>
        <strain evidence="2">MP104C</strain>
    </source>
</reference>